<dbReference type="InterPro" id="IPR003439">
    <property type="entry name" value="ABC_transporter-like_ATP-bd"/>
</dbReference>
<dbReference type="RefSeq" id="WP_077930364.1">
    <property type="nucleotide sequence ID" value="NZ_CP014687.1"/>
</dbReference>
<dbReference type="KEGG" id="aper:A0U91_05405"/>
<evidence type="ECO:0000256" key="1">
    <source>
        <dbReference type="ARBA" id="ARBA00022448"/>
    </source>
</evidence>
<sequence>MILRAESICVSLGKQMIFNGFSISLDKGIYALRGANGVGKSTLLRALTGAQPVSSGEIWIEGKHLIRERLPALKRLSYVPDVNEVYPFMTGQDLLDFVTSVRKAENSQQVTLMTEHFGLRPFLSTRFDTMSFGTAKKFLICTAFINSPSFLVMDEPSNGLDRVSLTYLSETLKTWAHDKLILVATHDEEFISATGATILELKEGHQKSDKTLIFRQQTIAP</sequence>
<dbReference type="Proteomes" id="UP000189055">
    <property type="component" value="Chromosome"/>
</dbReference>
<feature type="domain" description="ABC transporter" evidence="4">
    <location>
        <begin position="3"/>
        <end position="219"/>
    </location>
</feature>
<evidence type="ECO:0000256" key="2">
    <source>
        <dbReference type="ARBA" id="ARBA00022741"/>
    </source>
</evidence>
<dbReference type="Gene3D" id="3.40.50.300">
    <property type="entry name" value="P-loop containing nucleotide triphosphate hydrolases"/>
    <property type="match status" value="1"/>
</dbReference>
<dbReference type="InterPro" id="IPR027417">
    <property type="entry name" value="P-loop_NTPase"/>
</dbReference>
<dbReference type="PANTHER" id="PTHR42939:SF1">
    <property type="entry name" value="ABC TRANSPORTER ATP-BINDING PROTEIN ALBC-RELATED"/>
    <property type="match status" value="1"/>
</dbReference>
<dbReference type="PROSITE" id="PS50893">
    <property type="entry name" value="ABC_TRANSPORTER_2"/>
    <property type="match status" value="1"/>
</dbReference>
<dbReference type="PANTHER" id="PTHR42939">
    <property type="entry name" value="ABC TRANSPORTER ATP-BINDING PROTEIN ALBC-RELATED"/>
    <property type="match status" value="1"/>
</dbReference>
<proteinExistence type="predicted"/>
<evidence type="ECO:0000256" key="3">
    <source>
        <dbReference type="ARBA" id="ARBA00022840"/>
    </source>
</evidence>
<keyword evidence="2" id="KW-0547">Nucleotide-binding</keyword>
<dbReference type="STRING" id="1076596.A0U91_05405"/>
<gene>
    <name evidence="5" type="ORF">A0U91_05405</name>
</gene>
<dbReference type="InterPro" id="IPR051782">
    <property type="entry name" value="ABC_Transporter_VariousFunc"/>
</dbReference>
<evidence type="ECO:0000313" key="6">
    <source>
        <dbReference type="Proteomes" id="UP000189055"/>
    </source>
</evidence>
<name>A0A1U9LDH7_9PROT</name>
<dbReference type="GO" id="GO:0016887">
    <property type="term" value="F:ATP hydrolysis activity"/>
    <property type="evidence" value="ECO:0007669"/>
    <property type="project" value="InterPro"/>
</dbReference>
<protein>
    <recommendedName>
        <fullName evidence="4">ABC transporter domain-containing protein</fullName>
    </recommendedName>
</protein>
<reference evidence="5 6" key="1">
    <citation type="submission" date="2016-03" db="EMBL/GenBank/DDBJ databases">
        <title>Acetic acid bacteria sequencing.</title>
        <authorList>
            <person name="Brandt J."/>
            <person name="Jakob F."/>
            <person name="Vogel R.F."/>
        </authorList>
    </citation>
    <scope>NUCLEOTIDE SEQUENCE [LARGE SCALE GENOMIC DNA]</scope>
    <source>
        <strain evidence="5 6">TMW2.1084</strain>
    </source>
</reference>
<dbReference type="SUPFAM" id="SSF52540">
    <property type="entry name" value="P-loop containing nucleoside triphosphate hydrolases"/>
    <property type="match status" value="1"/>
</dbReference>
<dbReference type="GO" id="GO:0005524">
    <property type="term" value="F:ATP binding"/>
    <property type="evidence" value="ECO:0007669"/>
    <property type="project" value="UniProtKB-KW"/>
</dbReference>
<dbReference type="InterPro" id="IPR003593">
    <property type="entry name" value="AAA+_ATPase"/>
</dbReference>
<evidence type="ECO:0000313" key="5">
    <source>
        <dbReference type="EMBL" id="AQT04496.1"/>
    </source>
</evidence>
<dbReference type="AlphaFoldDB" id="A0A1U9LDH7"/>
<keyword evidence="1" id="KW-0813">Transport</keyword>
<keyword evidence="3" id="KW-0067">ATP-binding</keyword>
<dbReference type="Pfam" id="PF00005">
    <property type="entry name" value="ABC_tran"/>
    <property type="match status" value="1"/>
</dbReference>
<evidence type="ECO:0000259" key="4">
    <source>
        <dbReference type="PROSITE" id="PS50893"/>
    </source>
</evidence>
<accession>A0A1U9LDH7</accession>
<dbReference type="SMART" id="SM00382">
    <property type="entry name" value="AAA"/>
    <property type="match status" value="1"/>
</dbReference>
<organism evidence="5 6">
    <name type="scientific">Acetobacter persici</name>
    <dbReference type="NCBI Taxonomy" id="1076596"/>
    <lineage>
        <taxon>Bacteria</taxon>
        <taxon>Pseudomonadati</taxon>
        <taxon>Pseudomonadota</taxon>
        <taxon>Alphaproteobacteria</taxon>
        <taxon>Acetobacterales</taxon>
        <taxon>Acetobacteraceae</taxon>
        <taxon>Acetobacter</taxon>
    </lineage>
</organism>
<dbReference type="EMBL" id="CP014687">
    <property type="protein sequence ID" value="AQT04496.1"/>
    <property type="molecule type" value="Genomic_DNA"/>
</dbReference>